<dbReference type="Gene3D" id="3.40.190.10">
    <property type="entry name" value="Periplasmic binding protein-like II"/>
    <property type="match status" value="2"/>
</dbReference>
<dbReference type="InterPro" id="IPR001188">
    <property type="entry name" value="Sperm_putr-bd"/>
</dbReference>
<evidence type="ECO:0000313" key="8">
    <source>
        <dbReference type="Proteomes" id="UP000317365"/>
    </source>
</evidence>
<keyword evidence="4 5" id="KW-0574">Periplasm</keyword>
<dbReference type="Pfam" id="PF13416">
    <property type="entry name" value="SBP_bac_8"/>
    <property type="match status" value="1"/>
</dbReference>
<keyword evidence="3 6" id="KW-0732">Signal</keyword>
<dbReference type="PRINTS" id="PR00909">
    <property type="entry name" value="SPERMDNBNDNG"/>
</dbReference>
<dbReference type="RefSeq" id="WP_142813974.1">
    <property type="nucleotide sequence ID" value="NZ_CP036282.1"/>
</dbReference>
<comment type="similarity">
    <text evidence="5">Belongs to the bacterial solute-binding protein PotD/PotF family.</text>
</comment>
<dbReference type="Proteomes" id="UP000317365">
    <property type="component" value="Chromosome"/>
</dbReference>
<evidence type="ECO:0000256" key="6">
    <source>
        <dbReference type="SAM" id="SignalP"/>
    </source>
</evidence>
<dbReference type="AlphaFoldDB" id="A0A515EV92"/>
<accession>A0A515EV92</accession>
<protein>
    <recommendedName>
        <fullName evidence="5">Putrescine-binding periplasmic protein</fullName>
    </recommendedName>
</protein>
<reference evidence="8" key="1">
    <citation type="submission" date="2019-02" db="EMBL/GenBank/DDBJ databases">
        <title>Complete genome sequence of Rhodoferax sp. Gr-4.</title>
        <authorList>
            <person name="Jin L."/>
        </authorList>
    </citation>
    <scope>NUCLEOTIDE SEQUENCE [LARGE SCALE GENOMIC DNA]</scope>
    <source>
        <strain evidence="8">Gr-4</strain>
    </source>
</reference>
<evidence type="ECO:0000256" key="2">
    <source>
        <dbReference type="ARBA" id="ARBA00022448"/>
    </source>
</evidence>
<comment type="function">
    <text evidence="5">Required for the activity of the bacterial periplasmic transport system of putrescine.</text>
</comment>
<feature type="signal peptide" evidence="6">
    <location>
        <begin position="1"/>
        <end position="24"/>
    </location>
</feature>
<dbReference type="PANTHER" id="PTHR30222:SF12">
    <property type="entry name" value="NORSPERMIDINE SENSOR"/>
    <property type="match status" value="1"/>
</dbReference>
<keyword evidence="2 5" id="KW-0813">Transport</keyword>
<dbReference type="PANTHER" id="PTHR30222">
    <property type="entry name" value="SPERMIDINE/PUTRESCINE-BINDING PERIPLASMIC PROTEIN"/>
    <property type="match status" value="1"/>
</dbReference>
<feature type="chain" id="PRO_5022240094" description="Putrescine-binding periplasmic protein" evidence="6">
    <location>
        <begin position="25"/>
        <end position="385"/>
    </location>
</feature>
<evidence type="ECO:0000256" key="3">
    <source>
        <dbReference type="ARBA" id="ARBA00022729"/>
    </source>
</evidence>
<dbReference type="GO" id="GO:0015846">
    <property type="term" value="P:polyamine transport"/>
    <property type="evidence" value="ECO:0007669"/>
    <property type="project" value="InterPro"/>
</dbReference>
<gene>
    <name evidence="7" type="ORF">EXZ61_21585</name>
</gene>
<dbReference type="EMBL" id="CP036282">
    <property type="protein sequence ID" value="QDL56539.1"/>
    <property type="molecule type" value="Genomic_DNA"/>
</dbReference>
<dbReference type="SUPFAM" id="SSF53850">
    <property type="entry name" value="Periplasmic binding protein-like II"/>
    <property type="match status" value="1"/>
</dbReference>
<name>A0A515EV92_9BURK</name>
<dbReference type="GO" id="GO:0019808">
    <property type="term" value="F:polyamine binding"/>
    <property type="evidence" value="ECO:0007669"/>
    <property type="project" value="InterPro"/>
</dbReference>
<organism evidence="7 8">
    <name type="scientific">Rhodoferax aquaticus</name>
    <dbReference type="NCBI Taxonomy" id="2527691"/>
    <lineage>
        <taxon>Bacteria</taxon>
        <taxon>Pseudomonadati</taxon>
        <taxon>Pseudomonadota</taxon>
        <taxon>Betaproteobacteria</taxon>
        <taxon>Burkholderiales</taxon>
        <taxon>Comamonadaceae</taxon>
        <taxon>Rhodoferax</taxon>
    </lineage>
</organism>
<evidence type="ECO:0000256" key="5">
    <source>
        <dbReference type="PIRNR" id="PIRNR019574"/>
    </source>
</evidence>
<dbReference type="PIRSF" id="PIRSF019574">
    <property type="entry name" value="Periplasmic_polyamine_BP"/>
    <property type="match status" value="1"/>
</dbReference>
<evidence type="ECO:0000256" key="4">
    <source>
        <dbReference type="ARBA" id="ARBA00022764"/>
    </source>
</evidence>
<comment type="subcellular location">
    <subcellularLocation>
        <location evidence="1 5">Periplasm</location>
    </subcellularLocation>
</comment>
<evidence type="ECO:0000256" key="1">
    <source>
        <dbReference type="ARBA" id="ARBA00004418"/>
    </source>
</evidence>
<sequence length="385" mass="41199">MQLSPILCIGAMAALLSACSPAPAPSSTTVAPMDTAAPPLALDAEKVLNIYNWPDYIPPETIAAFEKETGIKVNYDTYESNEAMHAKVAAGNTGYDIAVTGNVFAKQQVAGGIMQALETGKLTRYGNLDKHLMAKLALDDPGNRHLIPWAWGFTTVGINTSKAQKALGGLPMPENAWDLVFNPVYTRKLKACGIAFQDSSTDVIPLALHHVGKNPSSADAADLQAATDMLAKVRPDIRMFSSGMIDDLASGKACVAIGWSSEINMAASRIKENGSNDVIEALIPRTGGIFFYDAMGILKEAKHVKNAMAFVDFYLRPEYAAAMTNGFNYPTGNTAAAALLTPDVQQNRSINMSEEAIKRLIFTGALSAEARSSMQQAFVAFKKAK</sequence>
<evidence type="ECO:0000313" key="7">
    <source>
        <dbReference type="EMBL" id="QDL56539.1"/>
    </source>
</evidence>
<dbReference type="GO" id="GO:0042597">
    <property type="term" value="C:periplasmic space"/>
    <property type="evidence" value="ECO:0007669"/>
    <property type="project" value="UniProtKB-SubCell"/>
</dbReference>
<proteinExistence type="inferred from homology"/>
<reference evidence="8" key="2">
    <citation type="journal article" date="2020" name="Int. J. Syst. Evol. Microbiol.">
        <title>Genomic insights into a novel species Rhodoferax aquaticus sp. nov., isolated from freshwater.</title>
        <authorList>
            <person name="Li T."/>
            <person name="Zhuo Y."/>
            <person name="Jin C.Z."/>
            <person name="Wu X."/>
            <person name="Ko S.R."/>
            <person name="Jin F.J."/>
            <person name="Ahn C.Y."/>
            <person name="Oh H.M."/>
            <person name="Lee H.G."/>
            <person name="Jin L."/>
        </authorList>
    </citation>
    <scope>NUCLEOTIDE SEQUENCE [LARGE SCALE GENOMIC DNA]</scope>
    <source>
        <strain evidence="8">Gr-4</strain>
    </source>
</reference>
<keyword evidence="8" id="KW-1185">Reference proteome</keyword>
<dbReference type="InterPro" id="IPR006059">
    <property type="entry name" value="SBP"/>
</dbReference>
<dbReference type="KEGG" id="rhg:EXZ61_21585"/>